<dbReference type="RefSeq" id="WP_002686406.1">
    <property type="nucleotide sequence ID" value="NZ_UFTJ01000001.1"/>
</dbReference>
<evidence type="ECO:0000256" key="3">
    <source>
        <dbReference type="ARBA" id="ARBA00022679"/>
    </source>
</evidence>
<dbReference type="Proteomes" id="UP000255515">
    <property type="component" value="Unassembled WGS sequence"/>
</dbReference>
<evidence type="ECO:0000256" key="2">
    <source>
        <dbReference type="ARBA" id="ARBA00022676"/>
    </source>
</evidence>
<evidence type="ECO:0000256" key="6">
    <source>
        <dbReference type="ARBA" id="ARBA00023136"/>
    </source>
</evidence>
<dbReference type="InterPro" id="IPR001173">
    <property type="entry name" value="Glyco_trans_2-like"/>
</dbReference>
<organism evidence="9 10">
    <name type="scientific">Bergeyella zoohelcum</name>
    <dbReference type="NCBI Taxonomy" id="1015"/>
    <lineage>
        <taxon>Bacteria</taxon>
        <taxon>Pseudomonadati</taxon>
        <taxon>Bacteroidota</taxon>
        <taxon>Flavobacteriia</taxon>
        <taxon>Flavobacteriales</taxon>
        <taxon>Weeksellaceae</taxon>
        <taxon>Bergeyella</taxon>
    </lineage>
</organism>
<evidence type="ECO:0000256" key="4">
    <source>
        <dbReference type="ARBA" id="ARBA00022692"/>
    </source>
</evidence>
<gene>
    <name evidence="9" type="primary">yfdH_1</name>
    <name evidence="9" type="ORF">NCTC11661_00852</name>
</gene>
<evidence type="ECO:0000259" key="8">
    <source>
        <dbReference type="Pfam" id="PF00535"/>
    </source>
</evidence>
<keyword evidence="2 9" id="KW-0328">Glycosyltransferase</keyword>
<feature type="transmembrane region" description="Helical" evidence="7">
    <location>
        <begin position="268"/>
        <end position="293"/>
    </location>
</feature>
<evidence type="ECO:0000256" key="1">
    <source>
        <dbReference type="ARBA" id="ARBA00004141"/>
    </source>
</evidence>
<reference evidence="9 10" key="1">
    <citation type="submission" date="2018-06" db="EMBL/GenBank/DDBJ databases">
        <authorList>
            <consortium name="Pathogen Informatics"/>
            <person name="Doyle S."/>
        </authorList>
    </citation>
    <scope>NUCLEOTIDE SEQUENCE [LARGE SCALE GENOMIC DNA]</scope>
    <source>
        <strain evidence="9 10">NCTC11661</strain>
    </source>
</reference>
<dbReference type="EC" id="2.4.1.-" evidence="9"/>
<keyword evidence="3 9" id="KW-0808">Transferase</keyword>
<keyword evidence="4 7" id="KW-0812">Transmembrane</keyword>
<feature type="domain" description="Glycosyltransferase 2-like" evidence="8">
    <location>
        <begin position="5"/>
        <end position="174"/>
    </location>
</feature>
<comment type="subcellular location">
    <subcellularLocation>
        <location evidence="1">Membrane</location>
        <topology evidence="1">Multi-pass membrane protein</topology>
    </subcellularLocation>
</comment>
<feature type="transmembrane region" description="Helical" evidence="7">
    <location>
        <begin position="235"/>
        <end position="256"/>
    </location>
</feature>
<evidence type="ECO:0000256" key="5">
    <source>
        <dbReference type="ARBA" id="ARBA00022989"/>
    </source>
</evidence>
<dbReference type="PANTHER" id="PTHR48090">
    <property type="entry name" value="UNDECAPRENYL-PHOSPHATE 4-DEOXY-4-FORMAMIDO-L-ARABINOSE TRANSFERASE-RELATED"/>
    <property type="match status" value="1"/>
</dbReference>
<evidence type="ECO:0000313" key="10">
    <source>
        <dbReference type="Proteomes" id="UP000255515"/>
    </source>
</evidence>
<dbReference type="EMBL" id="UFTJ01000001">
    <property type="protein sequence ID" value="SSZ47186.1"/>
    <property type="molecule type" value="Genomic_DNA"/>
</dbReference>
<dbReference type="CDD" id="cd04187">
    <property type="entry name" value="DPM1_like_bac"/>
    <property type="match status" value="1"/>
</dbReference>
<dbReference type="InterPro" id="IPR050256">
    <property type="entry name" value="Glycosyltransferase_2"/>
</dbReference>
<dbReference type="Gene3D" id="3.90.550.10">
    <property type="entry name" value="Spore Coat Polysaccharide Biosynthesis Protein SpsA, Chain A"/>
    <property type="match status" value="1"/>
</dbReference>
<dbReference type="Pfam" id="PF00535">
    <property type="entry name" value="Glycos_transf_2"/>
    <property type="match status" value="1"/>
</dbReference>
<proteinExistence type="predicted"/>
<evidence type="ECO:0000256" key="7">
    <source>
        <dbReference type="SAM" id="Phobius"/>
    </source>
</evidence>
<protein>
    <submittedName>
        <fullName evidence="9">Bactoprenol glucosyl transferase homolog from prophage CPS-53</fullName>
        <ecNumber evidence="9">2.4.1.-</ecNumber>
    </submittedName>
</protein>
<sequence length="317" mass="36843">MDLISFIVPVYNEQETIRIFHKEICHFFQNEIDNEKYSFELVFVNDGSDDKTMDVLQELYEMNSNITVVSFSRNFGKENALFAGLEHISIDGKIIIPIDVDLQDPLLVIKTMLEKYEEGYDVVLAKRAEREKDGFLKRFSAEQFYKVYNKIAKVKLEPNVGDFRLMTRNVVDEILKLKENQLFMKGVFNWVGFRSAIVEYNREERVAGSSKFNGYKLWNLALEGITSFSTIPIRVWLYIGSFIAFLSFVLGIKVLIEKFFFGIQEQGYASIIVSVFFIGGVQLIGIGILGEYIGRIYMEVKRRPRYIVQKLLKNEQK</sequence>
<dbReference type="AlphaFoldDB" id="A0A376BZW8"/>
<dbReference type="InterPro" id="IPR029044">
    <property type="entry name" value="Nucleotide-diphossugar_trans"/>
</dbReference>
<name>A0A376BZW8_9FLAO</name>
<accession>A0A376BZW8</accession>
<dbReference type="SUPFAM" id="SSF53448">
    <property type="entry name" value="Nucleotide-diphospho-sugar transferases"/>
    <property type="match status" value="1"/>
</dbReference>
<keyword evidence="5 7" id="KW-1133">Transmembrane helix</keyword>
<dbReference type="GO" id="GO:0005886">
    <property type="term" value="C:plasma membrane"/>
    <property type="evidence" value="ECO:0007669"/>
    <property type="project" value="TreeGrafter"/>
</dbReference>
<keyword evidence="6 7" id="KW-0472">Membrane</keyword>
<dbReference type="PANTHER" id="PTHR48090:SF1">
    <property type="entry name" value="PROPHAGE BACTOPRENOL GLUCOSYL TRANSFERASE HOMOLOG"/>
    <property type="match status" value="1"/>
</dbReference>
<dbReference type="GO" id="GO:0016757">
    <property type="term" value="F:glycosyltransferase activity"/>
    <property type="evidence" value="ECO:0007669"/>
    <property type="project" value="UniProtKB-KW"/>
</dbReference>
<evidence type="ECO:0000313" key="9">
    <source>
        <dbReference type="EMBL" id="SSZ47186.1"/>
    </source>
</evidence>